<evidence type="ECO:0000256" key="5">
    <source>
        <dbReference type="SAM" id="MobiDB-lite"/>
    </source>
</evidence>
<evidence type="ECO:0000256" key="4">
    <source>
        <dbReference type="PROSITE-ProRule" id="PRU00335"/>
    </source>
</evidence>
<dbReference type="GO" id="GO:0000976">
    <property type="term" value="F:transcription cis-regulatory region binding"/>
    <property type="evidence" value="ECO:0007669"/>
    <property type="project" value="TreeGrafter"/>
</dbReference>
<evidence type="ECO:0000256" key="1">
    <source>
        <dbReference type="ARBA" id="ARBA00023015"/>
    </source>
</evidence>
<dbReference type="EMBL" id="BMFY01000008">
    <property type="protein sequence ID" value="GGA16804.1"/>
    <property type="molecule type" value="Genomic_DNA"/>
</dbReference>
<dbReference type="PANTHER" id="PTHR30055">
    <property type="entry name" value="HTH-TYPE TRANSCRIPTIONAL REGULATOR RUTR"/>
    <property type="match status" value="1"/>
</dbReference>
<dbReference type="RefSeq" id="WP_005049377.1">
    <property type="nucleotide sequence ID" value="NZ_BMFY01000008.1"/>
</dbReference>
<dbReference type="AlphaFoldDB" id="A0A8J2XIG7"/>
<reference evidence="7" key="2">
    <citation type="submission" date="2020-09" db="EMBL/GenBank/DDBJ databases">
        <authorList>
            <person name="Sun Q."/>
            <person name="Zhou Y."/>
        </authorList>
    </citation>
    <scope>NUCLEOTIDE SEQUENCE</scope>
    <source>
        <strain evidence="7">CGMCC 1.12785</strain>
    </source>
</reference>
<keyword evidence="3" id="KW-0804">Transcription</keyword>
<reference evidence="7" key="1">
    <citation type="journal article" date="2014" name="Int. J. Syst. Evol. Microbiol.">
        <title>Complete genome sequence of Corynebacterium casei LMG S-19264T (=DSM 44701T), isolated from a smear-ripened cheese.</title>
        <authorList>
            <consortium name="US DOE Joint Genome Institute (JGI-PGF)"/>
            <person name="Walter F."/>
            <person name="Albersmeier A."/>
            <person name="Kalinowski J."/>
            <person name="Ruckert C."/>
        </authorList>
    </citation>
    <scope>NUCLEOTIDE SEQUENCE</scope>
    <source>
        <strain evidence="7">CGMCC 1.12785</strain>
    </source>
</reference>
<feature type="domain" description="HTH tetR-type" evidence="6">
    <location>
        <begin position="34"/>
        <end position="92"/>
    </location>
</feature>
<dbReference type="SUPFAM" id="SSF48498">
    <property type="entry name" value="Tetracyclin repressor-like, C-terminal domain"/>
    <property type="match status" value="1"/>
</dbReference>
<evidence type="ECO:0000256" key="2">
    <source>
        <dbReference type="ARBA" id="ARBA00023125"/>
    </source>
</evidence>
<gene>
    <name evidence="7" type="ORF">GCM10011333_19840</name>
</gene>
<comment type="caution">
    <text evidence="7">The sequence shown here is derived from an EMBL/GenBank/DDBJ whole genome shotgun (WGS) entry which is preliminary data.</text>
</comment>
<organism evidence="7 8">
    <name type="scientific">Sediminivirga luteola</name>
    <dbReference type="NCBI Taxonomy" id="1774748"/>
    <lineage>
        <taxon>Bacteria</taxon>
        <taxon>Bacillati</taxon>
        <taxon>Actinomycetota</taxon>
        <taxon>Actinomycetes</taxon>
        <taxon>Micrococcales</taxon>
        <taxon>Brevibacteriaceae</taxon>
        <taxon>Sediminivirga</taxon>
    </lineage>
</organism>
<proteinExistence type="predicted"/>
<dbReference type="SUPFAM" id="SSF46689">
    <property type="entry name" value="Homeodomain-like"/>
    <property type="match status" value="1"/>
</dbReference>
<dbReference type="PROSITE" id="PS50977">
    <property type="entry name" value="HTH_TETR_2"/>
    <property type="match status" value="1"/>
</dbReference>
<feature type="DNA-binding region" description="H-T-H motif" evidence="4">
    <location>
        <begin position="55"/>
        <end position="74"/>
    </location>
</feature>
<accession>A0A8J2XIG7</accession>
<protein>
    <recommendedName>
        <fullName evidence="6">HTH tetR-type domain-containing protein</fullName>
    </recommendedName>
</protein>
<sequence>MPTKKGTQASGTRRAPASGPTSGGRAANQRADAQRNRAKMLAATVTAIRKNPDASVADIAAEAGVGRMTLYGHFQNRAELIDAALAESIERGEEVLREVPLDGEATEAFRGLVASSWVLVDQSRALLAAAQKELPAARIREMHEKAEARMRGLLLRGQREGAFRSDLPVTWLLTTTHVVMNGAAEEVRVGRLDPDDAPWFIEAILIPAFTVTGETDPR</sequence>
<evidence type="ECO:0000313" key="7">
    <source>
        <dbReference type="EMBL" id="GGA16804.1"/>
    </source>
</evidence>
<dbReference type="Proteomes" id="UP000616114">
    <property type="component" value="Unassembled WGS sequence"/>
</dbReference>
<dbReference type="GO" id="GO:0003700">
    <property type="term" value="F:DNA-binding transcription factor activity"/>
    <property type="evidence" value="ECO:0007669"/>
    <property type="project" value="TreeGrafter"/>
</dbReference>
<dbReference type="Pfam" id="PF00440">
    <property type="entry name" value="TetR_N"/>
    <property type="match status" value="1"/>
</dbReference>
<keyword evidence="8" id="KW-1185">Reference proteome</keyword>
<dbReference type="InterPro" id="IPR050109">
    <property type="entry name" value="HTH-type_TetR-like_transc_reg"/>
</dbReference>
<keyword evidence="1" id="KW-0805">Transcription regulation</keyword>
<evidence type="ECO:0000256" key="3">
    <source>
        <dbReference type="ARBA" id="ARBA00023163"/>
    </source>
</evidence>
<evidence type="ECO:0000313" key="8">
    <source>
        <dbReference type="Proteomes" id="UP000616114"/>
    </source>
</evidence>
<dbReference type="PANTHER" id="PTHR30055:SF234">
    <property type="entry name" value="HTH-TYPE TRANSCRIPTIONAL REGULATOR BETI"/>
    <property type="match status" value="1"/>
</dbReference>
<evidence type="ECO:0000259" key="6">
    <source>
        <dbReference type="PROSITE" id="PS50977"/>
    </source>
</evidence>
<keyword evidence="2 4" id="KW-0238">DNA-binding</keyword>
<dbReference type="Gene3D" id="1.10.357.10">
    <property type="entry name" value="Tetracycline Repressor, domain 2"/>
    <property type="match status" value="1"/>
</dbReference>
<dbReference type="InterPro" id="IPR001647">
    <property type="entry name" value="HTH_TetR"/>
</dbReference>
<dbReference type="InterPro" id="IPR009057">
    <property type="entry name" value="Homeodomain-like_sf"/>
</dbReference>
<dbReference type="InterPro" id="IPR036271">
    <property type="entry name" value="Tet_transcr_reg_TetR-rel_C_sf"/>
</dbReference>
<feature type="compositionally biased region" description="Polar residues" evidence="5">
    <location>
        <begin position="1"/>
        <end position="11"/>
    </location>
</feature>
<feature type="region of interest" description="Disordered" evidence="5">
    <location>
        <begin position="1"/>
        <end position="36"/>
    </location>
</feature>
<name>A0A8J2XIG7_9MICO</name>